<evidence type="ECO:0000256" key="3">
    <source>
        <dbReference type="ARBA" id="ARBA00023125"/>
    </source>
</evidence>
<name>A0A259TUD4_9BACT</name>
<protein>
    <recommendedName>
        <fullName evidence="5">HTH lysR-type domain-containing protein</fullName>
    </recommendedName>
</protein>
<dbReference type="PROSITE" id="PS50931">
    <property type="entry name" value="HTH_LYSR"/>
    <property type="match status" value="1"/>
</dbReference>
<evidence type="ECO:0000313" key="7">
    <source>
        <dbReference type="Proteomes" id="UP000216446"/>
    </source>
</evidence>
<dbReference type="Gene3D" id="3.40.190.290">
    <property type="match status" value="1"/>
</dbReference>
<dbReference type="EMBL" id="MQWB01000015">
    <property type="protein sequence ID" value="OZC01168.1"/>
    <property type="molecule type" value="Genomic_DNA"/>
</dbReference>
<sequence length="296" mass="31299">MTLTLRQLEVFLALAEHEHVGRAAEAVALSPSATSSALAALEDALGHALFDRAGRGLRLNADGRRLRGPARAALDAAREAETLLGTDRGGRLIVGASTTIANHVLASALASFAADRLAADLRLVVGNTREIRDRLLDVALDLAYVEGPTSHPELVATPWREDRLVVFAAPDHPLAGAGRLGADALDHQWVLREEGSGTREVFVRALGDDVDRLQCVLEVGSSEAVARAVEAGGGLGVLSRLAVARDLDAGRLVELASPWDLSRTLWRLTHRHASAGRLVEAFVEHLDADASGEGAT</sequence>
<gene>
    <name evidence="6" type="ORF">BSZ36_18815</name>
</gene>
<dbReference type="AlphaFoldDB" id="A0A259TUD4"/>
<dbReference type="InParanoid" id="A0A259TUD4"/>
<dbReference type="Pfam" id="PF03466">
    <property type="entry name" value="LysR_substrate"/>
    <property type="match status" value="1"/>
</dbReference>
<feature type="domain" description="HTH lysR-type" evidence="5">
    <location>
        <begin position="3"/>
        <end position="60"/>
    </location>
</feature>
<evidence type="ECO:0000256" key="4">
    <source>
        <dbReference type="ARBA" id="ARBA00023163"/>
    </source>
</evidence>
<evidence type="ECO:0000256" key="2">
    <source>
        <dbReference type="ARBA" id="ARBA00023015"/>
    </source>
</evidence>
<dbReference type="GO" id="GO:0003700">
    <property type="term" value="F:DNA-binding transcription factor activity"/>
    <property type="evidence" value="ECO:0007669"/>
    <property type="project" value="InterPro"/>
</dbReference>
<keyword evidence="4" id="KW-0804">Transcription</keyword>
<keyword evidence="7" id="KW-1185">Reference proteome</keyword>
<dbReference type="InterPro" id="IPR000847">
    <property type="entry name" value="LysR_HTH_N"/>
</dbReference>
<evidence type="ECO:0000259" key="5">
    <source>
        <dbReference type="PROSITE" id="PS50931"/>
    </source>
</evidence>
<dbReference type="InterPro" id="IPR005119">
    <property type="entry name" value="LysR_subst-bd"/>
</dbReference>
<dbReference type="SUPFAM" id="SSF46785">
    <property type="entry name" value="Winged helix' DNA-binding domain"/>
    <property type="match status" value="1"/>
</dbReference>
<comment type="caution">
    <text evidence="6">The sequence shown here is derived from an EMBL/GenBank/DDBJ whole genome shotgun (WGS) entry which is preliminary data.</text>
</comment>
<dbReference type="PANTHER" id="PTHR30126:SF94">
    <property type="entry name" value="LYSR FAMILY TRANSCRIPTIONAL REGULATOR"/>
    <property type="match status" value="1"/>
</dbReference>
<dbReference type="Gene3D" id="1.10.10.10">
    <property type="entry name" value="Winged helix-like DNA-binding domain superfamily/Winged helix DNA-binding domain"/>
    <property type="match status" value="1"/>
</dbReference>
<dbReference type="InterPro" id="IPR036388">
    <property type="entry name" value="WH-like_DNA-bd_sf"/>
</dbReference>
<reference evidence="6 7" key="1">
    <citation type="submission" date="2016-11" db="EMBL/GenBank/DDBJ databases">
        <title>Study of marine rhodopsin-containing bacteria.</title>
        <authorList>
            <person name="Yoshizawa S."/>
            <person name="Kumagai Y."/>
            <person name="Kogure K."/>
        </authorList>
    </citation>
    <scope>NUCLEOTIDE SEQUENCE [LARGE SCALE GENOMIC DNA]</scope>
    <source>
        <strain evidence="6 7">SG-29</strain>
    </source>
</reference>
<dbReference type="PANTHER" id="PTHR30126">
    <property type="entry name" value="HTH-TYPE TRANSCRIPTIONAL REGULATOR"/>
    <property type="match status" value="1"/>
</dbReference>
<dbReference type="RefSeq" id="WP_094552207.1">
    <property type="nucleotide sequence ID" value="NZ_MQWB01000015.1"/>
</dbReference>
<evidence type="ECO:0000313" key="6">
    <source>
        <dbReference type="EMBL" id="OZC01168.1"/>
    </source>
</evidence>
<proteinExistence type="inferred from homology"/>
<dbReference type="Proteomes" id="UP000216446">
    <property type="component" value="Unassembled WGS sequence"/>
</dbReference>
<dbReference type="FunCoup" id="A0A259TUD4">
    <property type="interactions" value="136"/>
</dbReference>
<evidence type="ECO:0000256" key="1">
    <source>
        <dbReference type="ARBA" id="ARBA00009437"/>
    </source>
</evidence>
<comment type="similarity">
    <text evidence="1">Belongs to the LysR transcriptional regulatory family.</text>
</comment>
<dbReference type="SUPFAM" id="SSF53850">
    <property type="entry name" value="Periplasmic binding protein-like II"/>
    <property type="match status" value="1"/>
</dbReference>
<dbReference type="InterPro" id="IPR036390">
    <property type="entry name" value="WH_DNA-bd_sf"/>
</dbReference>
<dbReference type="OrthoDB" id="9785745at2"/>
<dbReference type="GO" id="GO:0000976">
    <property type="term" value="F:transcription cis-regulatory region binding"/>
    <property type="evidence" value="ECO:0007669"/>
    <property type="project" value="TreeGrafter"/>
</dbReference>
<keyword evidence="2" id="KW-0805">Transcription regulation</keyword>
<organism evidence="6 7">
    <name type="scientific">Rubricoccus marinus</name>
    <dbReference type="NCBI Taxonomy" id="716817"/>
    <lineage>
        <taxon>Bacteria</taxon>
        <taxon>Pseudomonadati</taxon>
        <taxon>Rhodothermota</taxon>
        <taxon>Rhodothermia</taxon>
        <taxon>Rhodothermales</taxon>
        <taxon>Rubricoccaceae</taxon>
        <taxon>Rubricoccus</taxon>
    </lineage>
</organism>
<dbReference type="Pfam" id="PF00126">
    <property type="entry name" value="HTH_1"/>
    <property type="match status" value="1"/>
</dbReference>
<keyword evidence="3" id="KW-0238">DNA-binding</keyword>
<accession>A0A259TUD4</accession>